<organism evidence="8">
    <name type="scientific">freshwater metagenome</name>
    <dbReference type="NCBI Taxonomy" id="449393"/>
    <lineage>
        <taxon>unclassified sequences</taxon>
        <taxon>metagenomes</taxon>
        <taxon>ecological metagenomes</taxon>
    </lineage>
</organism>
<dbReference type="Pfam" id="PF16912">
    <property type="entry name" value="Glu_dehyd_C"/>
    <property type="match status" value="1"/>
</dbReference>
<feature type="domain" description="Alcohol dehydrogenase-like N-terminal" evidence="6">
    <location>
        <begin position="23"/>
        <end position="115"/>
    </location>
</feature>
<accession>A0A6J6H8A3</accession>
<dbReference type="AlphaFoldDB" id="A0A6J6H8A3"/>
<comment type="similarity">
    <text evidence="2">Belongs to the zinc-containing alcohol dehydrogenase family.</text>
</comment>
<dbReference type="GO" id="GO:0046872">
    <property type="term" value="F:metal ion binding"/>
    <property type="evidence" value="ECO:0007669"/>
    <property type="project" value="UniProtKB-KW"/>
</dbReference>
<dbReference type="Gene3D" id="3.40.50.720">
    <property type="entry name" value="NAD(P)-binding Rossmann-like Domain"/>
    <property type="match status" value="1"/>
</dbReference>
<evidence type="ECO:0000256" key="4">
    <source>
        <dbReference type="ARBA" id="ARBA00022833"/>
    </source>
</evidence>
<evidence type="ECO:0000259" key="7">
    <source>
        <dbReference type="Pfam" id="PF16912"/>
    </source>
</evidence>
<feature type="domain" description="Glucose dehydrogenase C-terminal" evidence="7">
    <location>
        <begin position="123"/>
        <end position="311"/>
    </location>
</feature>
<dbReference type="EMBL" id="CAEZUP010000029">
    <property type="protein sequence ID" value="CAB4607545.1"/>
    <property type="molecule type" value="Genomic_DNA"/>
</dbReference>
<keyword evidence="3" id="KW-0479">Metal-binding</keyword>
<dbReference type="SUPFAM" id="SSF50129">
    <property type="entry name" value="GroES-like"/>
    <property type="match status" value="1"/>
</dbReference>
<dbReference type="InterPro" id="IPR031640">
    <property type="entry name" value="Glu_dehyd_C"/>
</dbReference>
<dbReference type="InterPro" id="IPR011032">
    <property type="entry name" value="GroES-like_sf"/>
</dbReference>
<comment type="cofactor">
    <cofactor evidence="1">
        <name>Zn(2+)</name>
        <dbReference type="ChEBI" id="CHEBI:29105"/>
    </cofactor>
</comment>
<evidence type="ECO:0000256" key="3">
    <source>
        <dbReference type="ARBA" id="ARBA00022723"/>
    </source>
</evidence>
<gene>
    <name evidence="8" type="ORF">UFOPK1835_00871</name>
</gene>
<evidence type="ECO:0000259" key="6">
    <source>
        <dbReference type="Pfam" id="PF08240"/>
    </source>
</evidence>
<evidence type="ECO:0000256" key="1">
    <source>
        <dbReference type="ARBA" id="ARBA00001947"/>
    </source>
</evidence>
<dbReference type="InterPro" id="IPR036291">
    <property type="entry name" value="NAD(P)-bd_dom_sf"/>
</dbReference>
<reference evidence="8" key="1">
    <citation type="submission" date="2020-05" db="EMBL/GenBank/DDBJ databases">
        <authorList>
            <person name="Chiriac C."/>
            <person name="Salcher M."/>
            <person name="Ghai R."/>
            <person name="Kavagutti S V."/>
        </authorList>
    </citation>
    <scope>NUCLEOTIDE SEQUENCE</scope>
</reference>
<dbReference type="Gene3D" id="3.90.180.10">
    <property type="entry name" value="Medium-chain alcohol dehydrogenases, catalytic domain"/>
    <property type="match status" value="1"/>
</dbReference>
<name>A0A6J6H8A3_9ZZZZ</name>
<keyword evidence="5" id="KW-0560">Oxidoreductase</keyword>
<dbReference type="PANTHER" id="PTHR43350">
    <property type="entry name" value="NAD-DEPENDENT ALCOHOL DEHYDROGENASE"/>
    <property type="match status" value="1"/>
</dbReference>
<dbReference type="PANTHER" id="PTHR43350:SF19">
    <property type="entry name" value="D-GULOSIDE 3-DEHYDROGENASE"/>
    <property type="match status" value="1"/>
</dbReference>
<protein>
    <submittedName>
        <fullName evidence="8">Unannotated protein</fullName>
    </submittedName>
</protein>
<evidence type="ECO:0000256" key="5">
    <source>
        <dbReference type="ARBA" id="ARBA00023002"/>
    </source>
</evidence>
<dbReference type="InterPro" id="IPR013154">
    <property type="entry name" value="ADH-like_N"/>
</dbReference>
<dbReference type="Pfam" id="PF08240">
    <property type="entry name" value="ADH_N"/>
    <property type="match status" value="1"/>
</dbReference>
<evidence type="ECO:0000313" key="8">
    <source>
        <dbReference type="EMBL" id="CAB4607545.1"/>
    </source>
</evidence>
<dbReference type="SUPFAM" id="SSF51735">
    <property type="entry name" value="NAD(P)-binding Rossmann-fold domains"/>
    <property type="match status" value="1"/>
</dbReference>
<keyword evidence="4" id="KW-0862">Zinc</keyword>
<evidence type="ECO:0000256" key="2">
    <source>
        <dbReference type="ARBA" id="ARBA00008072"/>
    </source>
</evidence>
<proteinExistence type="inferred from homology"/>
<dbReference type="GO" id="GO:0016491">
    <property type="term" value="F:oxidoreductase activity"/>
    <property type="evidence" value="ECO:0007669"/>
    <property type="project" value="UniProtKB-KW"/>
</dbReference>
<sequence>MRAVRITEDGPSIVEVDEPVGDGVLMRVAASSICGTDVGLAAMGLSGFTLGHEFAGFVNGVPYAVEPTNFCGACDQCVAGQTQRCVGEHTNLGILVDGGLADRARVLPEHLVPLPPGLDVADACLVEPASVAWHGVRTAAITQGERVAVVGGGSIGLLVVAALVRQGHSADLEARHDHQRSAGERLRAGHVPEVASGTYDVVIDAAGSESGLARCAELARPGGRIILLGVYHGLLPAPGTITVLKELSWIGSMAYGRHDGVREVDEGALMLAETPEIASTVITHRFPLDDVVEAFRVASDRSSGAIKVVLEP</sequence>